<protein>
    <recommendedName>
        <fullName evidence="4">Transmembrane protein</fullName>
    </recommendedName>
</protein>
<dbReference type="InterPro" id="IPR036249">
    <property type="entry name" value="Thioredoxin-like_sf"/>
</dbReference>
<dbReference type="AlphaFoldDB" id="A0A9D7K278"/>
<evidence type="ECO:0008006" key="4">
    <source>
        <dbReference type="Google" id="ProtNLM"/>
    </source>
</evidence>
<feature type="transmembrane region" description="Helical" evidence="1">
    <location>
        <begin position="20"/>
        <end position="43"/>
    </location>
</feature>
<evidence type="ECO:0000313" key="3">
    <source>
        <dbReference type="Proteomes" id="UP000886689"/>
    </source>
</evidence>
<keyword evidence="1" id="KW-0812">Transmembrane</keyword>
<evidence type="ECO:0000313" key="2">
    <source>
        <dbReference type="EMBL" id="MBK8523322.1"/>
    </source>
</evidence>
<evidence type="ECO:0000256" key="1">
    <source>
        <dbReference type="SAM" id="Phobius"/>
    </source>
</evidence>
<proteinExistence type="predicted"/>
<keyword evidence="1" id="KW-0472">Membrane</keyword>
<dbReference type="SUPFAM" id="SSF52833">
    <property type="entry name" value="Thioredoxin-like"/>
    <property type="match status" value="1"/>
</dbReference>
<dbReference type="EMBL" id="JADJUC010000003">
    <property type="protein sequence ID" value="MBK8523322.1"/>
    <property type="molecule type" value="Genomic_DNA"/>
</dbReference>
<reference evidence="2" key="1">
    <citation type="submission" date="2020-10" db="EMBL/GenBank/DDBJ databases">
        <title>Connecting structure to function with the recovery of over 1000 high-quality activated sludge metagenome-assembled genomes encoding full-length rRNA genes using long-read sequencing.</title>
        <authorList>
            <person name="Singleton C.M."/>
            <person name="Petriglieri F."/>
            <person name="Kristensen J.M."/>
            <person name="Kirkegaard R.H."/>
            <person name="Michaelsen T.Y."/>
            <person name="Andersen M.H."/>
            <person name="Karst S.M."/>
            <person name="Dueholm M.S."/>
            <person name="Nielsen P.H."/>
            <person name="Albertsen M."/>
        </authorList>
    </citation>
    <scope>NUCLEOTIDE SEQUENCE</scope>
    <source>
        <strain evidence="2">Hirt_18-Q3-R61-65_BATAC.395</strain>
    </source>
</reference>
<accession>A0A9D7K278</accession>
<organism evidence="2 3">
    <name type="scientific">Candidatus Proximibacter danicus</name>
    <dbReference type="NCBI Taxonomy" id="2954365"/>
    <lineage>
        <taxon>Bacteria</taxon>
        <taxon>Pseudomonadati</taxon>
        <taxon>Pseudomonadota</taxon>
        <taxon>Betaproteobacteria</taxon>
        <taxon>Candidatus Proximibacter</taxon>
    </lineage>
</organism>
<comment type="caution">
    <text evidence="2">The sequence shown here is derived from an EMBL/GenBank/DDBJ whole genome shotgun (WGS) entry which is preliminary data.</text>
</comment>
<name>A0A9D7K278_9PROT</name>
<sequence>MNSESNPHLPPLPITRLTPARRALLLTMLAFVLPLAVGAYLYVSGWRPAKTANHGELILPPKPVPVADLGKETTGKWLMLVAGSNACENDCVAQLKNLRSIQVSLGREIGRMRRVVLANDETSALAALRAEQPDLVHVELTSEWATALALNPRHRVFLVDPAGNLMMQYAPDAEPKGIRADLERLLKYSWIG</sequence>
<keyword evidence="1" id="KW-1133">Transmembrane helix</keyword>
<dbReference type="Proteomes" id="UP000886689">
    <property type="component" value="Unassembled WGS sequence"/>
</dbReference>
<gene>
    <name evidence="2" type="ORF">IPL58_03870</name>
</gene>